<dbReference type="Pfam" id="PF02578">
    <property type="entry name" value="Cu-oxidase_4"/>
    <property type="match status" value="1"/>
</dbReference>
<dbReference type="RefSeq" id="WP_088497231.1">
    <property type="nucleotide sequence ID" value="NZ_NIVX01000081.1"/>
</dbReference>
<comment type="catalytic activity">
    <reaction evidence="7">
        <text>adenosine + H2O + H(+) = inosine + NH4(+)</text>
        <dbReference type="Rhea" id="RHEA:24408"/>
        <dbReference type="ChEBI" id="CHEBI:15377"/>
        <dbReference type="ChEBI" id="CHEBI:15378"/>
        <dbReference type="ChEBI" id="CHEBI:16335"/>
        <dbReference type="ChEBI" id="CHEBI:17596"/>
        <dbReference type="ChEBI" id="CHEBI:28938"/>
        <dbReference type="EC" id="3.5.4.4"/>
    </reaction>
    <physiologicalReaction direction="left-to-right" evidence="7">
        <dbReference type="Rhea" id="RHEA:24409"/>
    </physiologicalReaction>
</comment>
<dbReference type="GO" id="GO:0016787">
    <property type="term" value="F:hydrolase activity"/>
    <property type="evidence" value="ECO:0007669"/>
    <property type="project" value="UniProtKB-KW"/>
</dbReference>
<comment type="catalytic activity">
    <reaction evidence="1">
        <text>inosine + phosphate = alpha-D-ribose 1-phosphate + hypoxanthine</text>
        <dbReference type="Rhea" id="RHEA:27646"/>
        <dbReference type="ChEBI" id="CHEBI:17368"/>
        <dbReference type="ChEBI" id="CHEBI:17596"/>
        <dbReference type="ChEBI" id="CHEBI:43474"/>
        <dbReference type="ChEBI" id="CHEBI:57720"/>
        <dbReference type="EC" id="2.4.2.1"/>
    </reaction>
    <physiologicalReaction direction="left-to-right" evidence="1">
        <dbReference type="Rhea" id="RHEA:27647"/>
    </physiologicalReaction>
</comment>
<dbReference type="PANTHER" id="PTHR30616">
    <property type="entry name" value="UNCHARACTERIZED PROTEIN YFIH"/>
    <property type="match status" value="1"/>
</dbReference>
<evidence type="ECO:0000256" key="7">
    <source>
        <dbReference type="ARBA" id="ARBA00047989"/>
    </source>
</evidence>
<evidence type="ECO:0000256" key="8">
    <source>
        <dbReference type="ARBA" id="ARBA00048968"/>
    </source>
</evidence>
<accession>A0A246I4N0</accession>
<comment type="catalytic activity">
    <reaction evidence="8">
        <text>adenosine + phosphate = alpha-D-ribose 1-phosphate + adenine</text>
        <dbReference type="Rhea" id="RHEA:27642"/>
        <dbReference type="ChEBI" id="CHEBI:16335"/>
        <dbReference type="ChEBI" id="CHEBI:16708"/>
        <dbReference type="ChEBI" id="CHEBI:43474"/>
        <dbReference type="ChEBI" id="CHEBI:57720"/>
        <dbReference type="EC" id="2.4.2.1"/>
    </reaction>
    <physiologicalReaction direction="left-to-right" evidence="8">
        <dbReference type="Rhea" id="RHEA:27643"/>
    </physiologicalReaction>
</comment>
<dbReference type="InterPro" id="IPR011324">
    <property type="entry name" value="Cytotoxic_necrot_fac-like_cat"/>
</dbReference>
<comment type="similarity">
    <text evidence="2 10">Belongs to the purine nucleoside phosphorylase YfiH/LACC1 family.</text>
</comment>
<evidence type="ECO:0000256" key="4">
    <source>
        <dbReference type="ARBA" id="ARBA00022723"/>
    </source>
</evidence>
<dbReference type="PANTHER" id="PTHR30616:SF2">
    <property type="entry name" value="PURINE NUCLEOSIDE PHOSPHORYLASE LACC1"/>
    <property type="match status" value="1"/>
</dbReference>
<comment type="catalytic activity">
    <reaction evidence="9">
        <text>S-methyl-5'-thioadenosine + phosphate = 5-(methylsulfanyl)-alpha-D-ribose 1-phosphate + adenine</text>
        <dbReference type="Rhea" id="RHEA:11852"/>
        <dbReference type="ChEBI" id="CHEBI:16708"/>
        <dbReference type="ChEBI" id="CHEBI:17509"/>
        <dbReference type="ChEBI" id="CHEBI:43474"/>
        <dbReference type="ChEBI" id="CHEBI:58533"/>
        <dbReference type="EC" id="2.4.2.28"/>
    </reaction>
    <physiologicalReaction direction="left-to-right" evidence="9">
        <dbReference type="Rhea" id="RHEA:11853"/>
    </physiologicalReaction>
</comment>
<keyword evidence="3" id="KW-0808">Transferase</keyword>
<name>A0A246I4N0_STEMA</name>
<evidence type="ECO:0000313" key="12">
    <source>
        <dbReference type="Proteomes" id="UP000197090"/>
    </source>
</evidence>
<evidence type="ECO:0000256" key="1">
    <source>
        <dbReference type="ARBA" id="ARBA00000553"/>
    </source>
</evidence>
<evidence type="ECO:0000256" key="2">
    <source>
        <dbReference type="ARBA" id="ARBA00007353"/>
    </source>
</evidence>
<evidence type="ECO:0000256" key="6">
    <source>
        <dbReference type="ARBA" id="ARBA00022833"/>
    </source>
</evidence>
<dbReference type="AlphaFoldDB" id="A0A246I4N0"/>
<sequence>MAAALPLLQADWPAPAGVHALTTRRHGAGISPAPFAQFNLGNRHAADGDTPANVEHNRQLLQQGLALPSAPHWLRQVHSSTVLRFDAPPVPGASEPVADAAVTSVPGVVLAILTADCLPVVFAAADGSEVGAAHAGWRGLADGMLEATVAAMHTPPAQLRAWLGPAAGPSDYEIGEEVYHAFVGHDPAAEGAFVVTRPGHWKVDLFALARQRLQSAGMDPAQVYGGTVSTMADPDLYSHRRDRCTGRMATLAWIAP</sequence>
<dbReference type="CDD" id="cd16833">
    <property type="entry name" value="YfiH"/>
    <property type="match status" value="1"/>
</dbReference>
<dbReference type="Proteomes" id="UP000197090">
    <property type="component" value="Unassembled WGS sequence"/>
</dbReference>
<reference evidence="11 12" key="1">
    <citation type="submission" date="2017-06" db="EMBL/GenBank/DDBJ databases">
        <authorList>
            <person name="Kim H.J."/>
            <person name="Triplett B.A."/>
        </authorList>
    </citation>
    <scope>NUCLEOTIDE SEQUENCE [LARGE SCALE GENOMIC DNA]</scope>
    <source>
        <strain evidence="11 12">594</strain>
    </source>
</reference>
<proteinExistence type="inferred from homology"/>
<evidence type="ECO:0000256" key="10">
    <source>
        <dbReference type="RuleBase" id="RU361274"/>
    </source>
</evidence>
<dbReference type="EMBL" id="NIVX01000081">
    <property type="protein sequence ID" value="OWQ73233.1"/>
    <property type="molecule type" value="Genomic_DNA"/>
</dbReference>
<gene>
    <name evidence="11" type="ORF">CEE63_12825</name>
</gene>
<keyword evidence="4" id="KW-0479">Metal-binding</keyword>
<keyword evidence="6" id="KW-0862">Zinc</keyword>
<evidence type="ECO:0000256" key="9">
    <source>
        <dbReference type="ARBA" id="ARBA00049893"/>
    </source>
</evidence>
<evidence type="ECO:0000256" key="3">
    <source>
        <dbReference type="ARBA" id="ARBA00022679"/>
    </source>
</evidence>
<dbReference type="InterPro" id="IPR038371">
    <property type="entry name" value="Cu_polyphenol_OxRdtase_sf"/>
</dbReference>
<dbReference type="GO" id="GO:0017061">
    <property type="term" value="F:S-methyl-5-thioadenosine phosphorylase activity"/>
    <property type="evidence" value="ECO:0007669"/>
    <property type="project" value="UniProtKB-EC"/>
</dbReference>
<evidence type="ECO:0000313" key="11">
    <source>
        <dbReference type="EMBL" id="OWQ73233.1"/>
    </source>
</evidence>
<protein>
    <recommendedName>
        <fullName evidence="10">Purine nucleoside phosphorylase</fullName>
    </recommendedName>
</protein>
<dbReference type="SUPFAM" id="SSF64438">
    <property type="entry name" value="CNF1/YfiH-like putative cysteine hydrolases"/>
    <property type="match status" value="1"/>
</dbReference>
<dbReference type="NCBIfam" id="TIGR00726">
    <property type="entry name" value="peptidoglycan editing factor PgeF"/>
    <property type="match status" value="1"/>
</dbReference>
<organism evidence="11 12">
    <name type="scientific">Stenotrophomonas maltophilia</name>
    <name type="common">Pseudomonas maltophilia</name>
    <name type="synonym">Xanthomonas maltophilia</name>
    <dbReference type="NCBI Taxonomy" id="40324"/>
    <lineage>
        <taxon>Bacteria</taxon>
        <taxon>Pseudomonadati</taxon>
        <taxon>Pseudomonadota</taxon>
        <taxon>Gammaproteobacteria</taxon>
        <taxon>Lysobacterales</taxon>
        <taxon>Lysobacteraceae</taxon>
        <taxon>Stenotrophomonas</taxon>
        <taxon>Stenotrophomonas maltophilia group</taxon>
    </lineage>
</organism>
<comment type="caution">
    <text evidence="11">The sequence shown here is derived from an EMBL/GenBank/DDBJ whole genome shotgun (WGS) entry which is preliminary data.</text>
</comment>
<evidence type="ECO:0000256" key="5">
    <source>
        <dbReference type="ARBA" id="ARBA00022801"/>
    </source>
</evidence>
<keyword evidence="5" id="KW-0378">Hydrolase</keyword>
<dbReference type="InterPro" id="IPR003730">
    <property type="entry name" value="Cu_polyphenol_OxRdtase"/>
</dbReference>
<dbReference type="GO" id="GO:0005507">
    <property type="term" value="F:copper ion binding"/>
    <property type="evidence" value="ECO:0007669"/>
    <property type="project" value="TreeGrafter"/>
</dbReference>
<dbReference type="Gene3D" id="3.60.140.10">
    <property type="entry name" value="CNF1/YfiH-like putative cysteine hydrolases"/>
    <property type="match status" value="1"/>
</dbReference>